<dbReference type="SUPFAM" id="SSF47384">
    <property type="entry name" value="Homodimeric domain of signal transducing histidine kinase"/>
    <property type="match status" value="1"/>
</dbReference>
<name>A0ABQ0BPU5_9FIRM</name>
<evidence type="ECO:0000313" key="8">
    <source>
        <dbReference type="EMBL" id="GAA6498549.1"/>
    </source>
</evidence>
<dbReference type="InterPro" id="IPR050736">
    <property type="entry name" value="Sensor_HK_Regulatory"/>
</dbReference>
<evidence type="ECO:0000256" key="5">
    <source>
        <dbReference type="ARBA" id="ARBA00022777"/>
    </source>
</evidence>
<comment type="caution">
    <text evidence="8">The sequence shown here is derived from an EMBL/GenBank/DDBJ whole genome shotgun (WGS) entry which is preliminary data.</text>
</comment>
<dbReference type="InterPro" id="IPR036890">
    <property type="entry name" value="HATPase_C_sf"/>
</dbReference>
<dbReference type="Gene3D" id="3.30.565.10">
    <property type="entry name" value="Histidine kinase-like ATPase, C-terminal domain"/>
    <property type="match status" value="1"/>
</dbReference>
<protein>
    <recommendedName>
        <fullName evidence="2">histidine kinase</fullName>
        <ecNumber evidence="2">2.7.13.3</ecNumber>
    </recommendedName>
</protein>
<dbReference type="CDD" id="cd00075">
    <property type="entry name" value="HATPase"/>
    <property type="match status" value="1"/>
</dbReference>
<dbReference type="InterPro" id="IPR004358">
    <property type="entry name" value="Sig_transdc_His_kin-like_C"/>
</dbReference>
<dbReference type="EMBL" id="BAABZQ010000001">
    <property type="protein sequence ID" value="GAA6498549.1"/>
    <property type="molecule type" value="Genomic_DNA"/>
</dbReference>
<dbReference type="InterPro" id="IPR003594">
    <property type="entry name" value="HATPase_dom"/>
</dbReference>
<comment type="catalytic activity">
    <reaction evidence="1">
        <text>ATP + protein L-histidine = ADP + protein N-phospho-L-histidine.</text>
        <dbReference type="EC" id="2.7.13.3"/>
    </reaction>
</comment>
<keyword evidence="6" id="KW-0902">Two-component regulatory system</keyword>
<dbReference type="PROSITE" id="PS50109">
    <property type="entry name" value="HIS_KIN"/>
    <property type="match status" value="1"/>
</dbReference>
<dbReference type="PRINTS" id="PR00344">
    <property type="entry name" value="BCTRLSENSOR"/>
</dbReference>
<evidence type="ECO:0000256" key="2">
    <source>
        <dbReference type="ARBA" id="ARBA00012438"/>
    </source>
</evidence>
<dbReference type="SMART" id="SM00388">
    <property type="entry name" value="HisKA"/>
    <property type="match status" value="1"/>
</dbReference>
<dbReference type="SUPFAM" id="SSF55874">
    <property type="entry name" value="ATPase domain of HSP90 chaperone/DNA topoisomerase II/histidine kinase"/>
    <property type="match status" value="1"/>
</dbReference>
<reference evidence="8 9" key="1">
    <citation type="submission" date="2024-04" db="EMBL/GenBank/DDBJ databases">
        <title>Defined microbial consortia suppress multidrug-resistant proinflammatory Enterobacteriaceae via ecological control.</title>
        <authorList>
            <person name="Furuichi M."/>
            <person name="Kawaguchi T."/>
            <person name="Pust M."/>
            <person name="Yasuma K."/>
            <person name="Plichta D."/>
            <person name="Hasegawa N."/>
            <person name="Ohya T."/>
            <person name="Bhattarai S."/>
            <person name="Sasajima S."/>
            <person name="Aoto Y."/>
            <person name="Tuganbaev T."/>
            <person name="Yaginuma M."/>
            <person name="Ueda M."/>
            <person name="Okahashi N."/>
            <person name="Amafuji K."/>
            <person name="Kiridooshi Y."/>
            <person name="Sugita K."/>
            <person name="Strazar M."/>
            <person name="Skelly A."/>
            <person name="Suda W."/>
            <person name="Hattori M."/>
            <person name="Nakamoto N."/>
            <person name="Caballero S."/>
            <person name="Norman J."/>
            <person name="Olle B."/>
            <person name="Tanoue T."/>
            <person name="Arita M."/>
            <person name="Bucci V."/>
            <person name="Atarashi K."/>
            <person name="Xavier R."/>
            <person name="Honda K."/>
        </authorList>
    </citation>
    <scope>NUCLEOTIDE SEQUENCE [LARGE SCALE GENOMIC DNA]</scope>
    <source>
        <strain evidence="9">k34-0107-D12</strain>
    </source>
</reference>
<evidence type="ECO:0000256" key="3">
    <source>
        <dbReference type="ARBA" id="ARBA00022553"/>
    </source>
</evidence>
<dbReference type="CDD" id="cd00082">
    <property type="entry name" value="HisKA"/>
    <property type="match status" value="1"/>
</dbReference>
<dbReference type="EC" id="2.7.13.3" evidence="2"/>
<dbReference type="Proteomes" id="UP001600941">
    <property type="component" value="Unassembled WGS sequence"/>
</dbReference>
<keyword evidence="9" id="KW-1185">Reference proteome</keyword>
<sequence length="274" mass="30602">MRKKFSEPELNVIEELSAKLLVANEKLRKSEEKRTKMLENISHDLRAPLTAIRSAVDYLLTVSTEEETDKDELRQIGSLLHERTKILENLIQDLYYLTCLDNKAESFDMSDIPLGQFLEEYFYMAEMDARYEDKKLNFDVSPSLTCVVRMDSGKMTRALDNLLINAAKYSPAGASITLGAFMTKAKEDAGPCAAIYIKDTGIGMTGEDLDKIFERLYMVSDARTPSGTSGSGLGLSIVKSIVEKHGGKITCMSELERGSCFMIYLPVVNESCNV</sequence>
<dbReference type="Pfam" id="PF02518">
    <property type="entry name" value="HATPase_c"/>
    <property type="match status" value="1"/>
</dbReference>
<dbReference type="SMART" id="SM00387">
    <property type="entry name" value="HATPase_c"/>
    <property type="match status" value="1"/>
</dbReference>
<gene>
    <name evidence="8" type="ORF">K340107D12_13650</name>
</gene>
<dbReference type="PANTHER" id="PTHR43711:SF1">
    <property type="entry name" value="HISTIDINE KINASE 1"/>
    <property type="match status" value="1"/>
</dbReference>
<evidence type="ECO:0000256" key="6">
    <source>
        <dbReference type="ARBA" id="ARBA00023012"/>
    </source>
</evidence>
<dbReference type="Gene3D" id="1.10.287.130">
    <property type="match status" value="1"/>
</dbReference>
<keyword evidence="4" id="KW-0808">Transferase</keyword>
<accession>A0ABQ0BPU5</accession>
<dbReference type="InterPro" id="IPR005467">
    <property type="entry name" value="His_kinase_dom"/>
</dbReference>
<feature type="domain" description="Histidine kinase" evidence="7">
    <location>
        <begin position="40"/>
        <end position="269"/>
    </location>
</feature>
<dbReference type="RefSeq" id="WP_054352139.1">
    <property type="nucleotide sequence ID" value="NZ_AP031413.1"/>
</dbReference>
<organism evidence="8 9">
    <name type="scientific">Blautia parvula</name>
    <dbReference type="NCBI Taxonomy" id="2877527"/>
    <lineage>
        <taxon>Bacteria</taxon>
        <taxon>Bacillati</taxon>
        <taxon>Bacillota</taxon>
        <taxon>Clostridia</taxon>
        <taxon>Lachnospirales</taxon>
        <taxon>Lachnospiraceae</taxon>
        <taxon>Blautia</taxon>
    </lineage>
</organism>
<evidence type="ECO:0000256" key="4">
    <source>
        <dbReference type="ARBA" id="ARBA00022679"/>
    </source>
</evidence>
<dbReference type="InterPro" id="IPR003661">
    <property type="entry name" value="HisK_dim/P_dom"/>
</dbReference>
<proteinExistence type="predicted"/>
<keyword evidence="3" id="KW-0597">Phosphoprotein</keyword>
<keyword evidence="5" id="KW-0418">Kinase</keyword>
<dbReference type="PANTHER" id="PTHR43711">
    <property type="entry name" value="TWO-COMPONENT HISTIDINE KINASE"/>
    <property type="match status" value="1"/>
</dbReference>
<evidence type="ECO:0000313" key="9">
    <source>
        <dbReference type="Proteomes" id="UP001600941"/>
    </source>
</evidence>
<dbReference type="InterPro" id="IPR036097">
    <property type="entry name" value="HisK_dim/P_sf"/>
</dbReference>
<evidence type="ECO:0000259" key="7">
    <source>
        <dbReference type="PROSITE" id="PS50109"/>
    </source>
</evidence>
<evidence type="ECO:0000256" key="1">
    <source>
        <dbReference type="ARBA" id="ARBA00000085"/>
    </source>
</evidence>
<dbReference type="Pfam" id="PF00512">
    <property type="entry name" value="HisKA"/>
    <property type="match status" value="1"/>
</dbReference>